<dbReference type="EMBL" id="AOMD01000002">
    <property type="protein sequence ID" value="EMA47971.1"/>
    <property type="molecule type" value="Genomic_DNA"/>
</dbReference>
<evidence type="ECO:0000313" key="2">
    <source>
        <dbReference type="Proteomes" id="UP000011669"/>
    </source>
</evidence>
<accession>M0MQR8</accession>
<dbReference type="AlphaFoldDB" id="M0MQR8"/>
<name>M0MQR8_9EURY</name>
<organism evidence="1 2">
    <name type="scientific">Halococcus saccharolyticus DSM 5350</name>
    <dbReference type="NCBI Taxonomy" id="1227455"/>
    <lineage>
        <taxon>Archaea</taxon>
        <taxon>Methanobacteriati</taxon>
        <taxon>Methanobacteriota</taxon>
        <taxon>Stenosarchaea group</taxon>
        <taxon>Halobacteria</taxon>
        <taxon>Halobacteriales</taxon>
        <taxon>Halococcaceae</taxon>
        <taxon>Halococcus</taxon>
    </lineage>
</organism>
<dbReference type="STRING" id="1227455.C449_00825"/>
<dbReference type="RefSeq" id="WP_006075968.1">
    <property type="nucleotide sequence ID" value="NZ_AOMD01000002.1"/>
</dbReference>
<sequence>MSDDLVKEVYLLFLWDGNSQGTHDVIGAFTNEDAAKQAAEDVDTFGSVHVDSVPLNQVIDL</sequence>
<comment type="caution">
    <text evidence="1">The sequence shown here is derived from an EMBL/GenBank/DDBJ whole genome shotgun (WGS) entry which is preliminary data.</text>
</comment>
<proteinExistence type="predicted"/>
<evidence type="ECO:0000313" key="1">
    <source>
        <dbReference type="EMBL" id="EMA47971.1"/>
    </source>
</evidence>
<dbReference type="Proteomes" id="UP000011669">
    <property type="component" value="Unassembled WGS sequence"/>
</dbReference>
<dbReference type="PATRIC" id="fig|1227455.4.peg.169"/>
<reference evidence="1 2" key="1">
    <citation type="journal article" date="2014" name="PLoS Genet.">
        <title>Phylogenetically driven sequencing of extremely halophilic archaea reveals strategies for static and dynamic osmo-response.</title>
        <authorList>
            <person name="Becker E.A."/>
            <person name="Seitzer P.M."/>
            <person name="Tritt A."/>
            <person name="Larsen D."/>
            <person name="Krusor M."/>
            <person name="Yao A.I."/>
            <person name="Wu D."/>
            <person name="Madern D."/>
            <person name="Eisen J.A."/>
            <person name="Darling A.E."/>
            <person name="Facciotti M.T."/>
        </authorList>
    </citation>
    <scope>NUCLEOTIDE SEQUENCE [LARGE SCALE GENOMIC DNA]</scope>
    <source>
        <strain evidence="1 2">DSM 5350</strain>
    </source>
</reference>
<keyword evidence="2" id="KW-1185">Reference proteome</keyword>
<gene>
    <name evidence="1" type="ORF">C449_00825</name>
</gene>
<dbReference type="InParanoid" id="M0MQR8"/>
<protein>
    <submittedName>
        <fullName evidence="1">Uncharacterized protein</fullName>
    </submittedName>
</protein>